<keyword evidence="1" id="KW-0812">Transmembrane</keyword>
<reference evidence="3" key="1">
    <citation type="submission" date="2017-07" db="EMBL/GenBank/DDBJ databases">
        <title>Comparative genome mining reveals phylogenetic distribution patterns of secondary metabolites in Amycolatopsis.</title>
        <authorList>
            <person name="Adamek M."/>
            <person name="Alanjary M."/>
            <person name="Sales-Ortells H."/>
            <person name="Goodfellow M."/>
            <person name="Bull A.T."/>
            <person name="Kalinowski J."/>
            <person name="Ziemert N."/>
        </authorList>
    </citation>
    <scope>NUCLEOTIDE SEQUENCE [LARGE SCALE GENOMIC DNA]</scope>
    <source>
        <strain evidence="3">H5</strain>
    </source>
</reference>
<feature type="transmembrane region" description="Helical" evidence="1">
    <location>
        <begin position="99"/>
        <end position="116"/>
    </location>
</feature>
<dbReference type="RefSeq" id="WP_093949734.1">
    <property type="nucleotide sequence ID" value="NZ_NMUL01000023.1"/>
</dbReference>
<keyword evidence="1" id="KW-0472">Membrane</keyword>
<feature type="transmembrane region" description="Helical" evidence="1">
    <location>
        <begin position="74"/>
        <end position="93"/>
    </location>
</feature>
<keyword evidence="1" id="KW-1133">Transmembrane helix</keyword>
<dbReference type="AlphaFoldDB" id="A0A229T2U4"/>
<comment type="caution">
    <text evidence="2">The sequence shown here is derived from an EMBL/GenBank/DDBJ whole genome shotgun (WGS) entry which is preliminary data.</text>
</comment>
<dbReference type="EMBL" id="NMUL01000023">
    <property type="protein sequence ID" value="OXM65330.1"/>
    <property type="molecule type" value="Genomic_DNA"/>
</dbReference>
<sequence>MPDRRSPDRITLDNDPNYVGLEELFEAAVEPAIVTSSPGTVLEPPCRRLQRDHVSPHPVWELLRQILFGDPAHIWRSALLLVVLGAVVCGILLAGSVALTAAGAALVGLVGLLRLSRWQANRVRLG</sequence>
<evidence type="ECO:0000256" key="1">
    <source>
        <dbReference type="SAM" id="Phobius"/>
    </source>
</evidence>
<gene>
    <name evidence="2" type="ORF">CF165_23680</name>
</gene>
<dbReference type="Proteomes" id="UP000215199">
    <property type="component" value="Unassembled WGS sequence"/>
</dbReference>
<proteinExistence type="predicted"/>
<protein>
    <submittedName>
        <fullName evidence="2">Uncharacterized protein</fullName>
    </submittedName>
</protein>
<evidence type="ECO:0000313" key="2">
    <source>
        <dbReference type="EMBL" id="OXM65330.1"/>
    </source>
</evidence>
<organism evidence="2 3">
    <name type="scientific">Amycolatopsis vastitatis</name>
    <dbReference type="NCBI Taxonomy" id="1905142"/>
    <lineage>
        <taxon>Bacteria</taxon>
        <taxon>Bacillati</taxon>
        <taxon>Actinomycetota</taxon>
        <taxon>Actinomycetes</taxon>
        <taxon>Pseudonocardiales</taxon>
        <taxon>Pseudonocardiaceae</taxon>
        <taxon>Amycolatopsis</taxon>
    </lineage>
</organism>
<keyword evidence="3" id="KW-1185">Reference proteome</keyword>
<name>A0A229T2U4_9PSEU</name>
<evidence type="ECO:0000313" key="3">
    <source>
        <dbReference type="Proteomes" id="UP000215199"/>
    </source>
</evidence>
<accession>A0A229T2U4</accession>